<dbReference type="InterPro" id="IPR020513">
    <property type="entry name" value="Uncharacterised_IM_YaiY"/>
</dbReference>
<dbReference type="EMBL" id="WHIY01000006">
    <property type="protein sequence ID" value="MPQ51321.1"/>
    <property type="molecule type" value="Genomic_DNA"/>
</dbReference>
<keyword evidence="3" id="KW-1185">Reference proteome</keyword>
<evidence type="ECO:0000313" key="3">
    <source>
        <dbReference type="Proteomes" id="UP000475079"/>
    </source>
</evidence>
<evidence type="ECO:0000256" key="1">
    <source>
        <dbReference type="SAM" id="Phobius"/>
    </source>
</evidence>
<feature type="transmembrane region" description="Helical" evidence="1">
    <location>
        <begin position="25"/>
        <end position="48"/>
    </location>
</feature>
<protein>
    <submittedName>
        <fullName evidence="2">DUF2755 family protein</fullName>
    </submittedName>
</protein>
<keyword evidence="1" id="KW-0812">Transmembrane</keyword>
<feature type="transmembrane region" description="Helical" evidence="1">
    <location>
        <begin position="68"/>
        <end position="95"/>
    </location>
</feature>
<comment type="caution">
    <text evidence="2">The sequence shown here is derived from an EMBL/GenBank/DDBJ whole genome shotgun (WGS) entry which is preliminary data.</text>
</comment>
<evidence type="ECO:0000313" key="2">
    <source>
        <dbReference type="EMBL" id="MPQ51321.1"/>
    </source>
</evidence>
<dbReference type="RefSeq" id="WP_152405697.1">
    <property type="nucleotide sequence ID" value="NZ_JBGUBF010000001.1"/>
</dbReference>
<organism evidence="2 3">
    <name type="scientific">Citrobacter telavivensis</name>
    <dbReference type="NCBI Taxonomy" id="2653932"/>
    <lineage>
        <taxon>Bacteria</taxon>
        <taxon>Pseudomonadati</taxon>
        <taxon>Pseudomonadota</taxon>
        <taxon>Gammaproteobacteria</taxon>
        <taxon>Enterobacterales</taxon>
        <taxon>Enterobacteriaceae</taxon>
        <taxon>Citrobacter</taxon>
    </lineage>
</organism>
<dbReference type="Pfam" id="PF10954">
    <property type="entry name" value="DUF2755"/>
    <property type="match status" value="1"/>
</dbReference>
<accession>A0A6L5E8D6</accession>
<keyword evidence="1" id="KW-0472">Membrane</keyword>
<name>A0A6L5E8D6_9ENTR</name>
<keyword evidence="1" id="KW-1133">Transmembrane helix</keyword>
<proteinExistence type="predicted"/>
<dbReference type="AlphaFoldDB" id="A0A6L5E8D6"/>
<reference evidence="2 3" key="1">
    <citation type="submission" date="2019-10" db="EMBL/GenBank/DDBJ databases">
        <title>Characterization of a new Citrobacter species.</title>
        <authorList>
            <person name="Goncalves Ribeiro T."/>
            <person name="Izdebski R."/>
            <person name="Urbanowicz P."/>
            <person name="Carmeli Y."/>
            <person name="Gniadkowski M."/>
            <person name="Peixe L."/>
        </authorList>
    </citation>
    <scope>NUCLEOTIDE SEQUENCE [LARGE SCALE GENOMIC DNA]</scope>
    <source>
        <strain evidence="2 3">NMI7905_11</strain>
    </source>
</reference>
<dbReference type="GO" id="GO:0016020">
    <property type="term" value="C:membrane"/>
    <property type="evidence" value="ECO:0007669"/>
    <property type="project" value="InterPro"/>
</dbReference>
<sequence length="102" mass="11349">MADFTLSKSLFNGKHRETASTPGNIAYAVFVLFCFWVGAQILNLLVHAPGVYEHLMQVQETGRPRVEIGLGVGTIFGLVPFLVGSLIFGVIAAILRWRYRRQ</sequence>
<dbReference type="Proteomes" id="UP000475079">
    <property type="component" value="Unassembled WGS sequence"/>
</dbReference>
<gene>
    <name evidence="2" type="ORF">GBB84_10410</name>
</gene>